<evidence type="ECO:0000313" key="2">
    <source>
        <dbReference type="Proteomes" id="UP000028194"/>
    </source>
</evidence>
<organism evidence="1 2">
    <name type="scientific">Candidatus Nitrososphaera evergladensis SR1</name>
    <dbReference type="NCBI Taxonomy" id="1459636"/>
    <lineage>
        <taxon>Archaea</taxon>
        <taxon>Nitrososphaerota</taxon>
        <taxon>Nitrososphaeria</taxon>
        <taxon>Nitrososphaerales</taxon>
        <taxon>Nitrososphaeraceae</taxon>
        <taxon>Nitrososphaera</taxon>
    </lineage>
</organism>
<keyword evidence="2" id="KW-1185">Reference proteome</keyword>
<dbReference type="GO" id="GO:0043571">
    <property type="term" value="P:maintenance of CRISPR repeat elements"/>
    <property type="evidence" value="ECO:0007669"/>
    <property type="project" value="InterPro"/>
</dbReference>
<dbReference type="EMBL" id="CP007174">
    <property type="protein sequence ID" value="AIF84619.1"/>
    <property type="molecule type" value="Genomic_DNA"/>
</dbReference>
<dbReference type="Pfam" id="PF05107">
    <property type="entry name" value="Cas_Cas7"/>
    <property type="match status" value="1"/>
</dbReference>
<dbReference type="GeneID" id="41598270"/>
<dbReference type="RefSeq" id="WP_148701159.1">
    <property type="nucleotide sequence ID" value="NZ_CP007174.1"/>
</dbReference>
<evidence type="ECO:0000313" key="1">
    <source>
        <dbReference type="EMBL" id="AIF84619.1"/>
    </source>
</evidence>
<dbReference type="eggNOG" id="arCOG02757">
    <property type="taxonomic scope" value="Archaea"/>
</dbReference>
<dbReference type="HOGENOM" id="CLU_071770_0_0_2"/>
<proteinExistence type="predicted"/>
<dbReference type="Proteomes" id="UP000028194">
    <property type="component" value="Chromosome"/>
</dbReference>
<gene>
    <name evidence="1" type="ORF">NTE_02575</name>
</gene>
<dbReference type="KEGG" id="nev:NTE_02575"/>
<dbReference type="InterPro" id="IPR006482">
    <property type="entry name" value="Cas7_Csh2/Csh2"/>
</dbReference>
<dbReference type="STRING" id="1459636.NTE_02575"/>
<name>A0A075MZE5_9ARCH</name>
<dbReference type="OrthoDB" id="42298at2157"/>
<sequence>MTKNINKEILFYYESRQNPNGDPGFENQPRLMPDDTILITDVRIKRTIRDYARDVLGETLFVDYDKDGNAVTADQRAKEIIGNIKGKDVIAELIQLTFDAPLFGALVTVRSDKGEDGGGDSHKLTGPVQFGLGRSVNKVRIINPTISGRFVGKKNEGQEKQYSTFGKFYSVEYALLKVHGAINPMNLGKYYSDNEARNRFEKVEEKLFECLWKGTNNLVTRSKFPQRSILYIEVSYDSTSYNDLPVLVNESQDMKQFATGLSKSPFDFERLIGTLVERKSRVKNVKIASCDDIREDVKLLLSRLRSKQIPVHEVEC</sequence>
<protein>
    <submittedName>
        <fullName evidence="1">Uncharacterized protein predicted to be involved in DNA repair</fullName>
    </submittedName>
</protein>
<reference evidence="1 2" key="1">
    <citation type="journal article" date="2014" name="PLoS ONE">
        <title>Genome Sequence of Candidatus Nitrososphaera evergladensis from Group I.1b Enriched from Everglades Soil Reveals Novel Genomic Features of the Ammonia-Oxidizing Archaea.</title>
        <authorList>
            <person name="Zhalnina K.V."/>
            <person name="Dias R."/>
            <person name="Leonard M.T."/>
            <person name="Dorr de Quadros P."/>
            <person name="Camargo F.A."/>
            <person name="Drew J.C."/>
            <person name="Farmerie W.G."/>
            <person name="Daroub S.H."/>
            <person name="Triplett E.W."/>
        </authorList>
    </citation>
    <scope>NUCLEOTIDE SEQUENCE [LARGE SCALE GENOMIC DNA]</scope>
    <source>
        <strain evidence="1 2">SR1</strain>
    </source>
</reference>
<dbReference type="AlphaFoldDB" id="A0A075MZE5"/>
<accession>A0A075MZE5</accession>